<reference evidence="1 2" key="1">
    <citation type="submission" date="2018-10" db="EMBL/GenBank/DDBJ databases">
        <title>Phylogenomics of Brevibacillus.</title>
        <authorList>
            <person name="Dunlap C."/>
        </authorList>
    </citation>
    <scope>NUCLEOTIDE SEQUENCE [LARGE SCALE GENOMIC DNA]</scope>
    <source>
        <strain evidence="1 2">JCM 15774</strain>
    </source>
</reference>
<organism evidence="1 2">
    <name type="scientific">Brevibacillus nitrificans</name>
    <dbReference type="NCBI Taxonomy" id="651560"/>
    <lineage>
        <taxon>Bacteria</taxon>
        <taxon>Bacillati</taxon>
        <taxon>Bacillota</taxon>
        <taxon>Bacilli</taxon>
        <taxon>Bacillales</taxon>
        <taxon>Paenibacillaceae</taxon>
        <taxon>Brevibacillus</taxon>
    </lineage>
</organism>
<protein>
    <submittedName>
        <fullName evidence="1">FAD dependent oxidoreductase</fullName>
    </submittedName>
</protein>
<keyword evidence="2" id="KW-1185">Reference proteome</keyword>
<evidence type="ECO:0000313" key="1">
    <source>
        <dbReference type="EMBL" id="RNB84792.1"/>
    </source>
</evidence>
<comment type="caution">
    <text evidence="1">The sequence shown here is derived from an EMBL/GenBank/DDBJ whole genome shotgun (WGS) entry which is preliminary data.</text>
</comment>
<dbReference type="EMBL" id="RHHU01000009">
    <property type="protein sequence ID" value="RNB84792.1"/>
    <property type="molecule type" value="Genomic_DNA"/>
</dbReference>
<dbReference type="AlphaFoldDB" id="A0A3M8D9T3"/>
<proteinExistence type="predicted"/>
<dbReference type="Proteomes" id="UP000269573">
    <property type="component" value="Unassembled WGS sequence"/>
</dbReference>
<evidence type="ECO:0000313" key="2">
    <source>
        <dbReference type="Proteomes" id="UP000269573"/>
    </source>
</evidence>
<dbReference type="InterPro" id="IPR036188">
    <property type="entry name" value="FAD/NAD-bd_sf"/>
</dbReference>
<dbReference type="SUPFAM" id="SSF51905">
    <property type="entry name" value="FAD/NAD(P)-binding domain"/>
    <property type="match status" value="1"/>
</dbReference>
<dbReference type="PANTHER" id="PTHR43422:SF3">
    <property type="entry name" value="THIAMINE THIAZOLE SYNTHASE"/>
    <property type="match status" value="1"/>
</dbReference>
<gene>
    <name evidence="1" type="ORF">EDM59_13390</name>
</gene>
<dbReference type="Gene3D" id="3.50.50.60">
    <property type="entry name" value="FAD/NAD(P)-binding domain"/>
    <property type="match status" value="1"/>
</dbReference>
<dbReference type="PANTHER" id="PTHR43422">
    <property type="entry name" value="THIAMINE THIAZOLE SYNTHASE"/>
    <property type="match status" value="1"/>
</dbReference>
<name>A0A3M8D9T3_9BACL</name>
<accession>A0A3M8D9T3</accession>
<sequence length="492" mass="55308">MALSKGAISMGKMEKTGKAIVIGGSIAGLLAARVLSDYYTEVLILDKDELSTEPQDRLGTPHAFHPHRFTTRGKMITERFFPGFENDLVANGAPSSFNKTVCNSNQYGSITGLYQRNDIKFSRANLESVIRKRVQDIPHVHILDRQDVIGLLPYPDHTAVTGVLIRNRKEPMQVTEATADLVVDTSGRFSKLPQWLTEMGYEVPRPDVLKANIGYSTQRFQVPPQLTELIEKWDVINIAGQPATGTFTGVFSFIENQVAEMLLYRPGGNYPPTDEKRYRQAIAELPSPLIAETLEGLEPLTTIRSYRVPELYRHRYEQMTRWPSGLLILGDAFCIFDPIFGQGMTVAAIEAEKLDACLRQQQVNPQRDFEKQVLICMQAAIEPAWWLNCATDIQWEGVEYDGSDSLQGITFVSRVMSLLLQEATAKQNLPWYGLYWGVNTLSQSPRDIFNAQTVSEILGTSDEGMQLLAELQQTHQGMSLEEILDEIIPFKE</sequence>